<organism evidence="1 2">
    <name type="scientific">Sarcoptes scabiei</name>
    <name type="common">Itch mite</name>
    <name type="synonym">Acarus scabiei</name>
    <dbReference type="NCBI Taxonomy" id="52283"/>
    <lineage>
        <taxon>Eukaryota</taxon>
        <taxon>Metazoa</taxon>
        <taxon>Ecdysozoa</taxon>
        <taxon>Arthropoda</taxon>
        <taxon>Chelicerata</taxon>
        <taxon>Arachnida</taxon>
        <taxon>Acari</taxon>
        <taxon>Acariformes</taxon>
        <taxon>Sarcoptiformes</taxon>
        <taxon>Astigmata</taxon>
        <taxon>Psoroptidia</taxon>
        <taxon>Sarcoptoidea</taxon>
        <taxon>Sarcoptidae</taxon>
        <taxon>Sarcoptinae</taxon>
        <taxon>Sarcoptes</taxon>
    </lineage>
</organism>
<dbReference type="EMBL" id="JXLN01009107">
    <property type="protein sequence ID" value="KPM04519.1"/>
    <property type="molecule type" value="Genomic_DNA"/>
</dbReference>
<comment type="caution">
    <text evidence="1">The sequence shown here is derived from an EMBL/GenBank/DDBJ whole genome shotgun (WGS) entry which is preliminary data.</text>
</comment>
<dbReference type="VEuPathDB" id="VectorBase:SSCA002025"/>
<proteinExistence type="predicted"/>
<accession>A0A132A145</accession>
<gene>
    <name evidence="1" type="ORF">QR98_0029680</name>
</gene>
<dbReference type="Proteomes" id="UP000616769">
    <property type="component" value="Unassembled WGS sequence"/>
</dbReference>
<dbReference type="AlphaFoldDB" id="A0A132A145"/>
<evidence type="ECO:0000313" key="2">
    <source>
        <dbReference type="Proteomes" id="UP000616769"/>
    </source>
</evidence>
<evidence type="ECO:0000313" key="1">
    <source>
        <dbReference type="EMBL" id="KPM04519.1"/>
    </source>
</evidence>
<reference evidence="1 2" key="1">
    <citation type="journal article" date="2015" name="Parasit. Vectors">
        <title>Draft genome of the scabies mite.</title>
        <authorList>
            <person name="Rider S.D.Jr."/>
            <person name="Morgan M.S."/>
            <person name="Arlian L.G."/>
        </authorList>
    </citation>
    <scope>NUCLEOTIDE SEQUENCE [LARGE SCALE GENOMIC DNA]</scope>
    <source>
        <strain evidence="1">Arlian Lab</strain>
    </source>
</reference>
<name>A0A132A145_SARSC</name>
<sequence>MALDYFCYSITKKLVTDPDSNPVRICAAKSLSAIFFIWCVCILFEFILFLLETFSLGDGYAPGYGFLDEEIFNEVDTDDNNGDRDENDGGGDEELLE</sequence>
<protein>
    <submittedName>
        <fullName evidence="1">Uncharacterized protein</fullName>
    </submittedName>
</protein>